<dbReference type="Pfam" id="PF14253">
    <property type="entry name" value="AbiH"/>
    <property type="match status" value="1"/>
</dbReference>
<name>A0A4R2EMS2_9BACT</name>
<dbReference type="Proteomes" id="UP000294830">
    <property type="component" value="Unassembled WGS sequence"/>
</dbReference>
<dbReference type="RefSeq" id="WP_131839637.1">
    <property type="nucleotide sequence ID" value="NZ_SLWB01000010.1"/>
</dbReference>
<sequence>MNITFLIGNGFDLNIGKKTSYYDFYKYYKAQPSENEIIRRLKNDLIINYENWSDLELGLGEYTENLKDLTEFDTVFNDIRSNLSDFIKKQEYDSNEISINTTSKCYEDLLHPEIYLVRGDRSSVERARLSFISPNNTTINIITFNYSKSLEQILKYENKPIDIVNHPGCKIQNIYHIHGFYNERMILGVNDASQIKNEKFKINAEIAETLIKQELNKNLKHLIDQECIETIERSDIICLFGLSMGETDKIWWEYIGKKIAKTGGHLILFHKGKELAENMDIFFPREERKIKNTFIKKANISNEEIEKVSNRIYIGYNTDIFKFDDQEKMNELILSEIMNSTSI</sequence>
<accession>A0A4R2EMS2</accession>
<dbReference type="AlphaFoldDB" id="A0A4R2EMS2"/>
<keyword evidence="2" id="KW-1185">Reference proteome</keyword>
<dbReference type="InterPro" id="IPR025935">
    <property type="entry name" value="AbiH"/>
</dbReference>
<dbReference type="EMBL" id="SLWB01000010">
    <property type="protein sequence ID" value="TCN65649.1"/>
    <property type="molecule type" value="Genomic_DNA"/>
</dbReference>
<reference evidence="1 2" key="1">
    <citation type="submission" date="2019-03" db="EMBL/GenBank/DDBJ databases">
        <title>Genomic Encyclopedia of Archaeal and Bacterial Type Strains, Phase II (KMG-II): from individual species to whole genera.</title>
        <authorList>
            <person name="Goeker M."/>
        </authorList>
    </citation>
    <scope>NUCLEOTIDE SEQUENCE [LARGE SCALE GENOMIC DNA]</scope>
    <source>
        <strain evidence="1 2">RL-C</strain>
    </source>
</reference>
<evidence type="ECO:0000313" key="2">
    <source>
        <dbReference type="Proteomes" id="UP000294830"/>
    </source>
</evidence>
<organism evidence="1 2">
    <name type="scientific">Acetobacteroides hydrogenigenes</name>
    <dbReference type="NCBI Taxonomy" id="979970"/>
    <lineage>
        <taxon>Bacteria</taxon>
        <taxon>Pseudomonadati</taxon>
        <taxon>Bacteroidota</taxon>
        <taxon>Bacteroidia</taxon>
        <taxon>Bacteroidales</taxon>
        <taxon>Rikenellaceae</taxon>
        <taxon>Acetobacteroides</taxon>
    </lineage>
</organism>
<comment type="caution">
    <text evidence="1">The sequence shown here is derived from an EMBL/GenBank/DDBJ whole genome shotgun (WGS) entry which is preliminary data.</text>
</comment>
<protein>
    <submittedName>
        <fullName evidence="1">Abortive infection AbiH-like protein</fullName>
    </submittedName>
</protein>
<proteinExistence type="predicted"/>
<dbReference type="OrthoDB" id="5903604at2"/>
<evidence type="ECO:0000313" key="1">
    <source>
        <dbReference type="EMBL" id="TCN65649.1"/>
    </source>
</evidence>
<gene>
    <name evidence="1" type="ORF">CLV25_11038</name>
</gene>